<protein>
    <submittedName>
        <fullName evidence="1">Ninein-like protein</fullName>
    </submittedName>
</protein>
<dbReference type="EMBL" id="JX126940">
    <property type="protein sequence ID" value="AFN42830.1"/>
    <property type="molecule type" value="mRNA"/>
</dbReference>
<sequence>MDCHLREQEVRAQLYDLQVALHNVQNAKVDSRKLVALLPALREWLQVVKRIPYDQVSHSSHDPYDRSPRYPPMPMDNIVMSVTKEIQGLQKSLTKLASKHSREAIFDLKKMEVVKAERSAY</sequence>
<dbReference type="AlphaFoldDB" id="I6XPG9"/>
<dbReference type="EMBL" id="JX126941">
    <property type="protein sequence ID" value="AFN42831.1"/>
    <property type="molecule type" value="mRNA"/>
</dbReference>
<name>I6XPG9_MARVE</name>
<evidence type="ECO:0000313" key="1">
    <source>
        <dbReference type="EMBL" id="AFN42830.1"/>
    </source>
</evidence>
<proteinExistence type="evidence at transcript level"/>
<organism evidence="1">
    <name type="scientific">Marsilea vestita</name>
    <name type="common">Hairy water-clover</name>
    <dbReference type="NCBI Taxonomy" id="59764"/>
    <lineage>
        <taxon>Eukaryota</taxon>
        <taxon>Viridiplantae</taxon>
        <taxon>Streptophyta</taxon>
        <taxon>Embryophyta</taxon>
        <taxon>Tracheophyta</taxon>
        <taxon>Polypodiopsida</taxon>
        <taxon>Polypodiidae</taxon>
        <taxon>Salviniales</taxon>
        <taxon>Marsileaceae</taxon>
        <taxon>Marsilea</taxon>
    </lineage>
</organism>
<reference evidence="1" key="1">
    <citation type="submission" date="2012-06" db="EMBL/GenBank/DDBJ databases">
        <authorList>
            <person name="Boothby T.C."/>
            <person name="Wolniak S.M."/>
        </authorList>
    </citation>
    <scope>NUCLEOTIDE SEQUENCE</scope>
</reference>
<accession>I6XPG9</accession>